<dbReference type="SUPFAM" id="SSF50729">
    <property type="entry name" value="PH domain-like"/>
    <property type="match status" value="1"/>
</dbReference>
<dbReference type="PROSITE" id="PS50010">
    <property type="entry name" value="DH_2"/>
    <property type="match status" value="1"/>
</dbReference>
<organism evidence="3 4">
    <name type="scientific">Cirrhinus molitorella</name>
    <name type="common">mud carp</name>
    <dbReference type="NCBI Taxonomy" id="172907"/>
    <lineage>
        <taxon>Eukaryota</taxon>
        <taxon>Metazoa</taxon>
        <taxon>Chordata</taxon>
        <taxon>Craniata</taxon>
        <taxon>Vertebrata</taxon>
        <taxon>Euteleostomi</taxon>
        <taxon>Actinopterygii</taxon>
        <taxon>Neopterygii</taxon>
        <taxon>Teleostei</taxon>
        <taxon>Ostariophysi</taxon>
        <taxon>Cypriniformes</taxon>
        <taxon>Cyprinidae</taxon>
        <taxon>Labeoninae</taxon>
        <taxon>Labeonini</taxon>
        <taxon>Cirrhinus</taxon>
    </lineage>
</organism>
<dbReference type="EMBL" id="JAUYZG010000012">
    <property type="protein sequence ID" value="KAK2892862.1"/>
    <property type="molecule type" value="Genomic_DNA"/>
</dbReference>
<dbReference type="InterPro" id="IPR000219">
    <property type="entry name" value="DH_dom"/>
</dbReference>
<dbReference type="GO" id="GO:0005085">
    <property type="term" value="F:guanyl-nucleotide exchange factor activity"/>
    <property type="evidence" value="ECO:0007669"/>
    <property type="project" value="InterPro"/>
</dbReference>
<dbReference type="InterPro" id="IPR001849">
    <property type="entry name" value="PH_domain"/>
</dbReference>
<protein>
    <recommendedName>
        <fullName evidence="2">DH domain-containing protein</fullName>
    </recommendedName>
</protein>
<reference evidence="3" key="1">
    <citation type="submission" date="2023-08" db="EMBL/GenBank/DDBJ databases">
        <title>Chromosome-level Genome Assembly of mud carp (Cirrhinus molitorella).</title>
        <authorList>
            <person name="Liu H."/>
        </authorList>
    </citation>
    <scope>NUCLEOTIDE SEQUENCE</scope>
    <source>
        <strain evidence="3">Prfri</strain>
        <tissue evidence="3">Muscle</tissue>
    </source>
</reference>
<dbReference type="PANTHER" id="PTHR47056">
    <property type="entry name" value="RHO GUANINE NUCLEOTIDE EXCHANGE FACTOR 39"/>
    <property type="match status" value="1"/>
</dbReference>
<evidence type="ECO:0000313" key="4">
    <source>
        <dbReference type="Proteomes" id="UP001187343"/>
    </source>
</evidence>
<proteinExistence type="predicted"/>
<dbReference type="GO" id="GO:0005886">
    <property type="term" value="C:plasma membrane"/>
    <property type="evidence" value="ECO:0007669"/>
    <property type="project" value="TreeGrafter"/>
</dbReference>
<dbReference type="Proteomes" id="UP001187343">
    <property type="component" value="Unassembled WGS sequence"/>
</dbReference>
<dbReference type="SMART" id="SM00233">
    <property type="entry name" value="PH"/>
    <property type="match status" value="1"/>
</dbReference>
<dbReference type="Gene3D" id="2.30.29.30">
    <property type="entry name" value="Pleckstrin-homology domain (PH domain)/Phosphotyrosine-binding domain (PTB)"/>
    <property type="match status" value="1"/>
</dbReference>
<dbReference type="GO" id="GO:0030335">
    <property type="term" value="P:positive regulation of cell migration"/>
    <property type="evidence" value="ECO:0007669"/>
    <property type="project" value="TreeGrafter"/>
</dbReference>
<dbReference type="InterPro" id="IPR011993">
    <property type="entry name" value="PH-like_dom_sf"/>
</dbReference>
<keyword evidence="4" id="KW-1185">Reference proteome</keyword>
<feature type="region of interest" description="Disordered" evidence="1">
    <location>
        <begin position="384"/>
        <end position="430"/>
    </location>
</feature>
<dbReference type="SUPFAM" id="SSF48065">
    <property type="entry name" value="DBL homology domain (DH-domain)"/>
    <property type="match status" value="1"/>
</dbReference>
<gene>
    <name evidence="3" type="ORF">Q8A67_012850</name>
</gene>
<dbReference type="AlphaFoldDB" id="A0AA88TMT4"/>
<dbReference type="CDD" id="cd00160">
    <property type="entry name" value="RhoGEF"/>
    <property type="match status" value="1"/>
</dbReference>
<dbReference type="Gene3D" id="1.20.900.10">
    <property type="entry name" value="Dbl homology (DH) domain"/>
    <property type="match status" value="1"/>
</dbReference>
<feature type="region of interest" description="Disordered" evidence="1">
    <location>
        <begin position="348"/>
        <end position="371"/>
    </location>
</feature>
<dbReference type="Pfam" id="PF00621">
    <property type="entry name" value="RhoGEF"/>
    <property type="match status" value="1"/>
</dbReference>
<dbReference type="InterPro" id="IPR042987">
    <property type="entry name" value="ARHGEF39"/>
</dbReference>
<dbReference type="SMART" id="SM00325">
    <property type="entry name" value="RhoGEF"/>
    <property type="match status" value="1"/>
</dbReference>
<dbReference type="PANTHER" id="PTHR47056:SF1">
    <property type="entry name" value="RHO GUANINE NUCLEOTIDE EXCHANGE FACTOR 39"/>
    <property type="match status" value="1"/>
</dbReference>
<sequence>MSFAPSPFTPMGIRSIQEQRDRWEMKRSRTARELVQSEQRYCEQLDLVVTYFVEILKAKGTLRQDIRESIFSSIKSIHLINQTLLSHVELGRFGIGFEEFCAHLHLYNTYIDNIQTAKKVLTVQVKKSKAFRRFKKLQESRPQFKQQKLEDLLTLPLQRIQQYKHFLRDLTENTGPDNPEFQQLSKAVKAISEVAQRIQDNARSHENHLQLRRVQKQLKGRKTRILTPGRWYIREGWLKTVPPKGTEAKPKMFYLFSDILLQAKPCSAIHPTNGDKFACQRIYPLKECTVDKVFGHTKSQGGLISLTFARAKLLLMSDDQGDINDWHRSLCLAIGQLKSKNTVVHRRDELRRKPIRSDPDSQSMPELQETRGIKRTMVFDEEVWEHREGQSSSCIPLAGESGHSATKRPKPDEAPAARPQESSGSSCVIL</sequence>
<evidence type="ECO:0000313" key="3">
    <source>
        <dbReference type="EMBL" id="KAK2892862.1"/>
    </source>
</evidence>
<name>A0AA88TMT4_9TELE</name>
<feature type="domain" description="DH" evidence="2">
    <location>
        <begin position="26"/>
        <end position="201"/>
    </location>
</feature>
<comment type="caution">
    <text evidence="3">The sequence shown here is derived from an EMBL/GenBank/DDBJ whole genome shotgun (WGS) entry which is preliminary data.</text>
</comment>
<evidence type="ECO:0000259" key="2">
    <source>
        <dbReference type="PROSITE" id="PS50010"/>
    </source>
</evidence>
<accession>A0AA88TMT4</accession>
<feature type="compositionally biased region" description="Basic and acidic residues" evidence="1">
    <location>
        <begin position="348"/>
        <end position="359"/>
    </location>
</feature>
<evidence type="ECO:0000256" key="1">
    <source>
        <dbReference type="SAM" id="MobiDB-lite"/>
    </source>
</evidence>
<dbReference type="InterPro" id="IPR035899">
    <property type="entry name" value="DBL_dom_sf"/>
</dbReference>
<feature type="compositionally biased region" description="Polar residues" evidence="1">
    <location>
        <begin position="420"/>
        <end position="430"/>
    </location>
</feature>